<evidence type="ECO:0000256" key="1">
    <source>
        <dbReference type="SAM" id="MobiDB-lite"/>
    </source>
</evidence>
<reference evidence="2 3" key="1">
    <citation type="journal article" date="2016" name="Mol. Biol. Evol.">
        <title>Comparative Genomics of Early-Diverging Mushroom-Forming Fungi Provides Insights into the Origins of Lignocellulose Decay Capabilities.</title>
        <authorList>
            <person name="Nagy L.G."/>
            <person name="Riley R."/>
            <person name="Tritt A."/>
            <person name="Adam C."/>
            <person name="Daum C."/>
            <person name="Floudas D."/>
            <person name="Sun H."/>
            <person name="Yadav J.S."/>
            <person name="Pangilinan J."/>
            <person name="Larsson K.H."/>
            <person name="Matsuura K."/>
            <person name="Barry K."/>
            <person name="Labutti K."/>
            <person name="Kuo R."/>
            <person name="Ohm R.A."/>
            <person name="Bhattacharya S.S."/>
            <person name="Shirouzu T."/>
            <person name="Yoshinaga Y."/>
            <person name="Martin F.M."/>
            <person name="Grigoriev I.V."/>
            <person name="Hibbett D.S."/>
        </authorList>
    </citation>
    <scope>NUCLEOTIDE SEQUENCE [LARGE SCALE GENOMIC DNA]</scope>
    <source>
        <strain evidence="2 3">CBS 109695</strain>
    </source>
</reference>
<feature type="region of interest" description="Disordered" evidence="1">
    <location>
        <begin position="140"/>
        <end position="201"/>
    </location>
</feature>
<organism evidence="2 3">
    <name type="scientific">Athelia psychrophila</name>
    <dbReference type="NCBI Taxonomy" id="1759441"/>
    <lineage>
        <taxon>Eukaryota</taxon>
        <taxon>Fungi</taxon>
        <taxon>Dikarya</taxon>
        <taxon>Basidiomycota</taxon>
        <taxon>Agaricomycotina</taxon>
        <taxon>Agaricomycetes</taxon>
        <taxon>Agaricomycetidae</taxon>
        <taxon>Atheliales</taxon>
        <taxon>Atheliaceae</taxon>
        <taxon>Athelia</taxon>
    </lineage>
</organism>
<dbReference type="EMBL" id="KV417545">
    <property type="protein sequence ID" value="KZP21720.1"/>
    <property type="molecule type" value="Genomic_DNA"/>
</dbReference>
<evidence type="ECO:0000313" key="2">
    <source>
        <dbReference type="EMBL" id="KZP21720.1"/>
    </source>
</evidence>
<sequence length="224" mass="24944">MNRVRACILPAEHLAAHEHEAVGAQLSLSGIPSGANVTLPRHLAANLRRAPAYFMGVKRPLRHPTTSQSFKQDLGVNPGASATRSPESPHTHPRSPASPRSPREIRGLLRLKILDYPHTQLRRFSQWVFNKELAPTRPYDESYADIRQRPRGPPSEPAPARIGSADQYESTLVNEEDAGDDDDLWQTPMARDETAPTAQPPHAYVHHRPVTIHPNRAVPPIWHG</sequence>
<evidence type="ECO:0000313" key="3">
    <source>
        <dbReference type="Proteomes" id="UP000076532"/>
    </source>
</evidence>
<accession>A0A166KAZ7</accession>
<dbReference type="AlphaFoldDB" id="A0A166KAZ7"/>
<name>A0A166KAZ7_9AGAM</name>
<keyword evidence="3" id="KW-1185">Reference proteome</keyword>
<feature type="region of interest" description="Disordered" evidence="1">
    <location>
        <begin position="62"/>
        <end position="103"/>
    </location>
</feature>
<gene>
    <name evidence="2" type="ORF">FIBSPDRAFT_860337</name>
</gene>
<proteinExistence type="predicted"/>
<dbReference type="Proteomes" id="UP000076532">
    <property type="component" value="Unassembled WGS sequence"/>
</dbReference>
<protein>
    <submittedName>
        <fullName evidence="2">Uncharacterized protein</fullName>
    </submittedName>
</protein>
<feature type="compositionally biased region" description="Acidic residues" evidence="1">
    <location>
        <begin position="174"/>
        <end position="184"/>
    </location>
</feature>